<dbReference type="OrthoDB" id="5244396at2"/>
<dbReference type="Proteomes" id="UP000305238">
    <property type="component" value="Unassembled WGS sequence"/>
</dbReference>
<keyword evidence="1" id="KW-0812">Transmembrane</keyword>
<feature type="transmembrane region" description="Helical" evidence="1">
    <location>
        <begin position="12"/>
        <end position="39"/>
    </location>
</feature>
<dbReference type="EMBL" id="VCKZ01000162">
    <property type="protein sequence ID" value="TMR36004.1"/>
    <property type="molecule type" value="Genomic_DNA"/>
</dbReference>
<feature type="transmembrane region" description="Helical" evidence="1">
    <location>
        <begin position="106"/>
        <end position="129"/>
    </location>
</feature>
<proteinExistence type="predicted"/>
<evidence type="ECO:0000313" key="2">
    <source>
        <dbReference type="EMBL" id="TMR36004.1"/>
    </source>
</evidence>
<dbReference type="RefSeq" id="WP_138638341.1">
    <property type="nucleotide sequence ID" value="NZ_JASWDG010000093.1"/>
</dbReference>
<dbReference type="PANTHER" id="PTHR37305:SF1">
    <property type="entry name" value="MEMBRANE PROTEIN"/>
    <property type="match status" value="1"/>
</dbReference>
<accession>A0A5S4GU54</accession>
<keyword evidence="3" id="KW-1185">Reference proteome</keyword>
<feature type="transmembrane region" description="Helical" evidence="1">
    <location>
        <begin position="238"/>
        <end position="257"/>
    </location>
</feature>
<dbReference type="AlphaFoldDB" id="A0A5S4GU54"/>
<feature type="transmembrane region" description="Helical" evidence="1">
    <location>
        <begin position="178"/>
        <end position="198"/>
    </location>
</feature>
<reference evidence="2 3" key="1">
    <citation type="submission" date="2019-05" db="EMBL/GenBank/DDBJ databases">
        <title>Draft genome sequence of Actinomadura geliboluensis A8036.</title>
        <authorList>
            <person name="Saricaoglu S."/>
            <person name="Isik K."/>
        </authorList>
    </citation>
    <scope>NUCLEOTIDE SEQUENCE [LARGE SCALE GENOMIC DNA]</scope>
    <source>
        <strain evidence="2 3">A8036</strain>
    </source>
</reference>
<feature type="transmembrane region" description="Helical" evidence="1">
    <location>
        <begin position="59"/>
        <end position="79"/>
    </location>
</feature>
<keyword evidence="1" id="KW-1133">Transmembrane helix</keyword>
<sequence>MARLVKAEFRKLLATRAWLLVLLAGGLLGGGLVGMMTLVGPENFDPPMPGLDTEEGVRGLLGILGYTAFVPAAIGTLAMTSEYRHRTADVTFLFEPRRSRVLAAKLLAHGAAGAAYGLVLAGTAAAAFFGASAARGLTPGMPAADVLGILARIALAMVAYTLLGIGMGALIRNQAAALVVVIGYLYAGEMTLMMIPGVRELYPWLPGGATAALTDFTAVTDAMSEQLSADPVRLLSPAWGALLLLAYTALAATAAIVRPMRRDIT</sequence>
<keyword evidence="1" id="KW-0472">Membrane</keyword>
<name>A0A5S4GU54_9ACTN</name>
<evidence type="ECO:0000313" key="3">
    <source>
        <dbReference type="Proteomes" id="UP000305238"/>
    </source>
</evidence>
<organism evidence="2 3">
    <name type="scientific">Actinomadura geliboluensis</name>
    <dbReference type="NCBI Taxonomy" id="882440"/>
    <lineage>
        <taxon>Bacteria</taxon>
        <taxon>Bacillati</taxon>
        <taxon>Actinomycetota</taxon>
        <taxon>Actinomycetes</taxon>
        <taxon>Streptosporangiales</taxon>
        <taxon>Thermomonosporaceae</taxon>
        <taxon>Actinomadura</taxon>
    </lineage>
</organism>
<comment type="caution">
    <text evidence="2">The sequence shown here is derived from an EMBL/GenBank/DDBJ whole genome shotgun (WGS) entry which is preliminary data.</text>
</comment>
<dbReference type="PANTHER" id="PTHR37305">
    <property type="entry name" value="INTEGRAL MEMBRANE PROTEIN-RELATED"/>
    <property type="match status" value="1"/>
</dbReference>
<evidence type="ECO:0000256" key="1">
    <source>
        <dbReference type="SAM" id="Phobius"/>
    </source>
</evidence>
<gene>
    <name evidence="2" type="ORF">ETD96_21900</name>
</gene>
<protein>
    <submittedName>
        <fullName evidence="2">ABC transporter permease</fullName>
    </submittedName>
</protein>
<feature type="transmembrane region" description="Helical" evidence="1">
    <location>
        <begin position="149"/>
        <end position="171"/>
    </location>
</feature>